<evidence type="ECO:0000256" key="3">
    <source>
        <dbReference type="ARBA" id="ARBA00022723"/>
    </source>
</evidence>
<keyword evidence="4" id="KW-0460">Magnesium</keyword>
<evidence type="ECO:0000256" key="2">
    <source>
        <dbReference type="ARBA" id="ARBA00022691"/>
    </source>
</evidence>
<evidence type="ECO:0000256" key="1">
    <source>
        <dbReference type="ARBA" id="ARBA00022485"/>
    </source>
</evidence>
<protein>
    <submittedName>
        <fullName evidence="9">Putative iron-sulfur binding domain containing protein</fullName>
    </submittedName>
</protein>
<keyword evidence="2" id="KW-0949">S-adenosyl-L-methionine</keyword>
<organism evidence="9">
    <name type="scientific">viral metagenome</name>
    <dbReference type="NCBI Taxonomy" id="1070528"/>
    <lineage>
        <taxon>unclassified sequences</taxon>
        <taxon>metagenomes</taxon>
        <taxon>organismal metagenomes</taxon>
    </lineage>
</organism>
<dbReference type="PIRSF" id="PIRSF000370">
    <property type="entry name" value="QueE"/>
    <property type="match status" value="1"/>
</dbReference>
<dbReference type="CDD" id="cd01335">
    <property type="entry name" value="Radical_SAM"/>
    <property type="match status" value="1"/>
</dbReference>
<dbReference type="Gene3D" id="3.20.20.70">
    <property type="entry name" value="Aldolase class I"/>
    <property type="match status" value="1"/>
</dbReference>
<dbReference type="PROSITE" id="PS51918">
    <property type="entry name" value="RADICAL_SAM"/>
    <property type="match status" value="1"/>
</dbReference>
<evidence type="ECO:0000256" key="7">
    <source>
        <dbReference type="ARBA" id="ARBA00023239"/>
    </source>
</evidence>
<dbReference type="EMBL" id="MT143876">
    <property type="protein sequence ID" value="QJB04220.1"/>
    <property type="molecule type" value="Genomic_DNA"/>
</dbReference>
<evidence type="ECO:0000313" key="9">
    <source>
        <dbReference type="EMBL" id="QJA99781.1"/>
    </source>
</evidence>
<evidence type="ECO:0000256" key="4">
    <source>
        <dbReference type="ARBA" id="ARBA00022842"/>
    </source>
</evidence>
<dbReference type="InterPro" id="IPR058240">
    <property type="entry name" value="rSAM_sf"/>
</dbReference>
<dbReference type="AlphaFoldDB" id="A0A6M3M441"/>
<keyword evidence="6" id="KW-0411">Iron-sulfur</keyword>
<keyword evidence="5" id="KW-0408">Iron</keyword>
<dbReference type="GO" id="GO:0051539">
    <property type="term" value="F:4 iron, 4 sulfur cluster binding"/>
    <property type="evidence" value="ECO:0007669"/>
    <property type="project" value="UniProtKB-KW"/>
</dbReference>
<accession>A0A6M3M441</accession>
<evidence type="ECO:0000256" key="5">
    <source>
        <dbReference type="ARBA" id="ARBA00023004"/>
    </source>
</evidence>
<evidence type="ECO:0000313" key="10">
    <source>
        <dbReference type="EMBL" id="QJB04220.1"/>
    </source>
</evidence>
<dbReference type="HAMAP" id="MF_00917">
    <property type="entry name" value="QueE"/>
    <property type="match status" value="1"/>
</dbReference>
<dbReference type="PANTHER" id="PTHR42836">
    <property type="entry name" value="7-CARBOXY-7-DEAZAGUANINE SYNTHASE"/>
    <property type="match status" value="1"/>
</dbReference>
<gene>
    <name evidence="9" type="ORF">MM171A00907_0005</name>
    <name evidence="10" type="ORF">MM171B00424_0005</name>
</gene>
<proteinExistence type="inferred from homology"/>
<name>A0A6M3M441_9ZZZZ</name>
<dbReference type="InterPro" id="IPR007197">
    <property type="entry name" value="rSAM"/>
</dbReference>
<feature type="domain" description="Radical SAM core" evidence="8">
    <location>
        <begin position="18"/>
        <end position="217"/>
    </location>
</feature>
<sequence>MKIYSIFESINGEITRSHQGSICTFIRLAGCNLKCSFCDSEYAQGKNTGKEMSITKIINDVVFYGNKNVTITGGEPLRKAIELKELVVRLSELNHQVSIETNGSYKIPSDWPVYCWVADWKGPSSGMRDKMRINNFSALDHTDFIKFVIKNYADFNDAMATVMHLTDAKNFTPRFAFSPMFGEGPQGELTKWMLKEPILKERGAIFNLQIHKIIDVQ</sequence>
<dbReference type="SUPFAM" id="SSF102114">
    <property type="entry name" value="Radical SAM enzymes"/>
    <property type="match status" value="1"/>
</dbReference>
<dbReference type="EMBL" id="MT143667">
    <property type="protein sequence ID" value="QJA99781.1"/>
    <property type="molecule type" value="Genomic_DNA"/>
</dbReference>
<dbReference type="PANTHER" id="PTHR42836:SF1">
    <property type="entry name" value="7-CARBOXY-7-DEAZAGUANINE SYNTHASE"/>
    <property type="match status" value="1"/>
</dbReference>
<dbReference type="InterPro" id="IPR013785">
    <property type="entry name" value="Aldolase_TIM"/>
</dbReference>
<keyword evidence="3" id="KW-0479">Metal-binding</keyword>
<keyword evidence="7" id="KW-0456">Lyase</keyword>
<keyword evidence="1" id="KW-0004">4Fe-4S</keyword>
<dbReference type="SFLD" id="SFLDS00029">
    <property type="entry name" value="Radical_SAM"/>
    <property type="match status" value="1"/>
</dbReference>
<dbReference type="InterPro" id="IPR024924">
    <property type="entry name" value="7-CO-7-deazaguanine_synth-like"/>
</dbReference>
<reference evidence="9" key="1">
    <citation type="submission" date="2020-03" db="EMBL/GenBank/DDBJ databases">
        <title>The deep terrestrial virosphere.</title>
        <authorList>
            <person name="Holmfeldt K."/>
            <person name="Nilsson E."/>
            <person name="Simone D."/>
            <person name="Lopez-Fernandez M."/>
            <person name="Wu X."/>
            <person name="de Brujin I."/>
            <person name="Lundin D."/>
            <person name="Andersson A."/>
            <person name="Bertilsson S."/>
            <person name="Dopson M."/>
        </authorList>
    </citation>
    <scope>NUCLEOTIDE SEQUENCE</scope>
    <source>
        <strain evidence="9">MM171A00907</strain>
        <strain evidence="10">MM171B00424</strain>
    </source>
</reference>
<evidence type="ECO:0000256" key="6">
    <source>
        <dbReference type="ARBA" id="ARBA00023014"/>
    </source>
</evidence>
<dbReference type="GO" id="GO:0046872">
    <property type="term" value="F:metal ion binding"/>
    <property type="evidence" value="ECO:0007669"/>
    <property type="project" value="UniProtKB-KW"/>
</dbReference>
<dbReference type="GO" id="GO:0016829">
    <property type="term" value="F:lyase activity"/>
    <property type="evidence" value="ECO:0007669"/>
    <property type="project" value="UniProtKB-KW"/>
</dbReference>
<dbReference type="Pfam" id="PF04055">
    <property type="entry name" value="Radical_SAM"/>
    <property type="match status" value="1"/>
</dbReference>
<evidence type="ECO:0000259" key="8">
    <source>
        <dbReference type="PROSITE" id="PS51918"/>
    </source>
</evidence>